<dbReference type="Pfam" id="PF00593">
    <property type="entry name" value="TonB_dep_Rec_b-barrel"/>
    <property type="match status" value="1"/>
</dbReference>
<evidence type="ECO:0000256" key="5">
    <source>
        <dbReference type="ARBA" id="ARBA00022692"/>
    </source>
</evidence>
<evidence type="ECO:0000256" key="11">
    <source>
        <dbReference type="PROSITE-ProRule" id="PRU01360"/>
    </source>
</evidence>
<keyword evidence="10 11" id="KW-0998">Cell outer membrane</keyword>
<dbReference type="GO" id="GO:0006826">
    <property type="term" value="P:iron ion transport"/>
    <property type="evidence" value="ECO:0007669"/>
    <property type="project" value="UniProtKB-KW"/>
</dbReference>
<comment type="subcellular location">
    <subcellularLocation>
        <location evidence="1 11">Cell outer membrane</location>
        <topology evidence="1 11">Multi-pass membrane protein</topology>
    </subcellularLocation>
</comment>
<comment type="similarity">
    <text evidence="11 12">Belongs to the TonB-dependent receptor family.</text>
</comment>
<keyword evidence="6" id="KW-0408">Iron</keyword>
<feature type="domain" description="TonB-dependent receptor-like beta-barrel" evidence="14">
    <location>
        <begin position="293"/>
        <end position="735"/>
    </location>
</feature>
<evidence type="ECO:0000313" key="16">
    <source>
        <dbReference type="EMBL" id="MBB3924405.1"/>
    </source>
</evidence>
<evidence type="ECO:0000259" key="15">
    <source>
        <dbReference type="Pfam" id="PF07715"/>
    </source>
</evidence>
<keyword evidence="5 11" id="KW-0812">Transmembrane</keyword>
<keyword evidence="17" id="KW-1185">Reference proteome</keyword>
<dbReference type="Pfam" id="PF07715">
    <property type="entry name" value="Plug"/>
    <property type="match status" value="1"/>
</dbReference>
<evidence type="ECO:0000256" key="8">
    <source>
        <dbReference type="ARBA" id="ARBA00023077"/>
    </source>
</evidence>
<feature type="domain" description="TonB-dependent receptor plug" evidence="15">
    <location>
        <begin position="54"/>
        <end position="162"/>
    </location>
</feature>
<dbReference type="AlphaFoldDB" id="A0A7W6FN58"/>
<keyword evidence="13" id="KW-0732">Signal</keyword>
<evidence type="ECO:0000256" key="1">
    <source>
        <dbReference type="ARBA" id="ARBA00004571"/>
    </source>
</evidence>
<dbReference type="InterPro" id="IPR000531">
    <property type="entry name" value="Beta-barrel_TonB"/>
</dbReference>
<sequence>MKVFARISLVALSLGTSTVALAQAGGDASDRQQAQADGYLSDIIVTATRRDTNIQDTPMAISAITGESLRSAGISQPSQLSSLAPSLQVDQGFGNGQTHVSIRGIASSDFGIGSNNPVALYLDDVYQPYQFGLSSQVFDLNRIEVLRGPQGTLFGKNTTSGVLGYFSQTPVNREEGYLQLAGGGGDFTHYNLEGAFNKPLTDDLAMRVSLRVDRREDYIDNLYTGPEPNDGREIGDYWTYGGRVQLKWDAGTGTQVLLKIFGVKSKGDGPVYTTPYYGDPCDPARPFFPGGYICATGTAGPASDDPRKVYSNVPTVESFDNYGATLRIDQQLGGSTLTSVSAWGKGHYRAIANADGVAADAFQSIQASSTKQYSQEVRIATPASSPLRAVLGGFVQYDEITTDQGSASTQLDVPGAVFGYDYYSGSLGHQKDTSLAAFSSVTYDISPAFSLIGGLRYSSERKKVQVNYLSAGFLDLLQDDVSYTVVTARHGLAPTLSYSDAKTFSRVTWDGTVNFKPGEGTLIFARVSSGFRSGGYQIGISDPSSYNPAKPYIDPETVYSYELGFKTELFGRRLRLNGSVYQSDFDDLQVQLTNTSGTGSRLTNAATARVRGAELEFEWAPGRLFHLNGSVGYNDARFRRYVTVDPNRPRGGNATGNRLPYAPEWTANLALDYKVEVGADHSIDFNTGWNYRSRVYFDAFQEQLSSDPDRLIGSVRVSYGTVGTGWRVTAYADNVTNQIQKVYVFPFGGAGVPNSFLIAPTIYGAGRTFGLQAAFDF</sequence>
<dbReference type="InterPro" id="IPR012910">
    <property type="entry name" value="Plug_dom"/>
</dbReference>
<name>A0A7W6FN58_9SPHN</name>
<evidence type="ECO:0000313" key="17">
    <source>
        <dbReference type="Proteomes" id="UP000571950"/>
    </source>
</evidence>
<evidence type="ECO:0000256" key="13">
    <source>
        <dbReference type="SAM" id="SignalP"/>
    </source>
</evidence>
<evidence type="ECO:0000256" key="2">
    <source>
        <dbReference type="ARBA" id="ARBA00022448"/>
    </source>
</evidence>
<dbReference type="PANTHER" id="PTHR32552">
    <property type="entry name" value="FERRICHROME IRON RECEPTOR-RELATED"/>
    <property type="match status" value="1"/>
</dbReference>
<comment type="caution">
    <text evidence="16">The sequence shown here is derived from an EMBL/GenBank/DDBJ whole genome shotgun (WGS) entry which is preliminary data.</text>
</comment>
<dbReference type="InterPro" id="IPR036942">
    <property type="entry name" value="Beta-barrel_TonB_sf"/>
</dbReference>
<proteinExistence type="inferred from homology"/>
<evidence type="ECO:0000256" key="6">
    <source>
        <dbReference type="ARBA" id="ARBA00023004"/>
    </source>
</evidence>
<accession>A0A7W6FN58</accession>
<evidence type="ECO:0000256" key="10">
    <source>
        <dbReference type="ARBA" id="ARBA00023237"/>
    </source>
</evidence>
<dbReference type="PROSITE" id="PS52016">
    <property type="entry name" value="TONB_DEPENDENT_REC_3"/>
    <property type="match status" value="1"/>
</dbReference>
<feature type="signal peptide" evidence="13">
    <location>
        <begin position="1"/>
        <end position="22"/>
    </location>
</feature>
<evidence type="ECO:0000256" key="4">
    <source>
        <dbReference type="ARBA" id="ARBA00022496"/>
    </source>
</evidence>
<evidence type="ECO:0000256" key="7">
    <source>
        <dbReference type="ARBA" id="ARBA00023065"/>
    </source>
</evidence>
<dbReference type="RefSeq" id="WP_188069988.1">
    <property type="nucleotide sequence ID" value="NZ_BSPS01000032.1"/>
</dbReference>
<evidence type="ECO:0000259" key="14">
    <source>
        <dbReference type="Pfam" id="PF00593"/>
    </source>
</evidence>
<keyword evidence="16" id="KW-0675">Receptor</keyword>
<dbReference type="PANTHER" id="PTHR32552:SF81">
    <property type="entry name" value="TONB-DEPENDENT OUTER MEMBRANE RECEPTOR"/>
    <property type="match status" value="1"/>
</dbReference>
<feature type="chain" id="PRO_5031104978" evidence="13">
    <location>
        <begin position="23"/>
        <end position="777"/>
    </location>
</feature>
<evidence type="ECO:0000256" key="12">
    <source>
        <dbReference type="RuleBase" id="RU003357"/>
    </source>
</evidence>
<keyword evidence="7" id="KW-0406">Ion transport</keyword>
<keyword evidence="4" id="KW-0410">Iron transport</keyword>
<keyword evidence="9 11" id="KW-0472">Membrane</keyword>
<dbReference type="EMBL" id="JACIDT010000001">
    <property type="protein sequence ID" value="MBB3924405.1"/>
    <property type="molecule type" value="Genomic_DNA"/>
</dbReference>
<gene>
    <name evidence="16" type="ORF">GGR43_000099</name>
</gene>
<keyword evidence="8 12" id="KW-0798">TonB box</keyword>
<organism evidence="16 17">
    <name type="scientific">Sphingobium jiangsuense</name>
    <dbReference type="NCBI Taxonomy" id="870476"/>
    <lineage>
        <taxon>Bacteria</taxon>
        <taxon>Pseudomonadati</taxon>
        <taxon>Pseudomonadota</taxon>
        <taxon>Alphaproteobacteria</taxon>
        <taxon>Sphingomonadales</taxon>
        <taxon>Sphingomonadaceae</taxon>
        <taxon>Sphingobium</taxon>
    </lineage>
</organism>
<dbReference type="GO" id="GO:0009279">
    <property type="term" value="C:cell outer membrane"/>
    <property type="evidence" value="ECO:0007669"/>
    <property type="project" value="UniProtKB-SubCell"/>
</dbReference>
<dbReference type="Gene3D" id="2.40.170.20">
    <property type="entry name" value="TonB-dependent receptor, beta-barrel domain"/>
    <property type="match status" value="1"/>
</dbReference>
<evidence type="ECO:0000256" key="3">
    <source>
        <dbReference type="ARBA" id="ARBA00022452"/>
    </source>
</evidence>
<dbReference type="SUPFAM" id="SSF56935">
    <property type="entry name" value="Porins"/>
    <property type="match status" value="1"/>
</dbReference>
<dbReference type="InterPro" id="IPR039426">
    <property type="entry name" value="TonB-dep_rcpt-like"/>
</dbReference>
<evidence type="ECO:0000256" key="9">
    <source>
        <dbReference type="ARBA" id="ARBA00023136"/>
    </source>
</evidence>
<keyword evidence="2 11" id="KW-0813">Transport</keyword>
<reference evidence="16 17" key="1">
    <citation type="submission" date="2020-08" db="EMBL/GenBank/DDBJ databases">
        <title>Genomic Encyclopedia of Type Strains, Phase IV (KMG-IV): sequencing the most valuable type-strain genomes for metagenomic binning, comparative biology and taxonomic classification.</title>
        <authorList>
            <person name="Goeker M."/>
        </authorList>
    </citation>
    <scope>NUCLEOTIDE SEQUENCE [LARGE SCALE GENOMIC DNA]</scope>
    <source>
        <strain evidence="16 17">DSM 26189</strain>
    </source>
</reference>
<keyword evidence="3 11" id="KW-1134">Transmembrane beta strand</keyword>
<dbReference type="Proteomes" id="UP000571950">
    <property type="component" value="Unassembled WGS sequence"/>
</dbReference>
<protein>
    <submittedName>
        <fullName evidence="16">Iron complex outermembrane receptor protein</fullName>
    </submittedName>
</protein>